<sequence>MKQFAILRFSKLKSLQNVAASGQHTWRERDTPNADPQRTPRNKTIGAKGSIQLVEAIKARHAVVSEKISATSVAAIEVLATASPGWWKKSSQQNISYFFERTAEWLNETFGDENVVSMTIHFDETSPHLVAYISPVIEVASTTRRRSIIVGTNPDGTKRRETKEFQTASGYRLSAAHWLDGRKKLSRLQTDFAKVMEPIGLSRGVENSRAKHQSIKIYYARVAAPLPILPNLRTPKPLPMPPKPQPPGFLASKVLRAAYESWHREAARREQQVRAHQAELIKRGMTAVELVEELTPQARERDQAVAAKELLEQHLDRIRERALRAEERASKAEAVASLFTAEEVEFRQRQREAEKTKLREIKLVGPLPRNFVHFFKPRSPNTESPGIGYEKSSLQSTAYLSP</sequence>
<proteinExistence type="predicted"/>
<protein>
    <submittedName>
        <fullName evidence="3">MobV family relaxase</fullName>
    </submittedName>
</protein>
<dbReference type="InterPro" id="IPR001668">
    <property type="entry name" value="Mob_Pre"/>
</dbReference>
<evidence type="ECO:0000256" key="1">
    <source>
        <dbReference type="SAM" id="Coils"/>
    </source>
</evidence>
<evidence type="ECO:0000256" key="2">
    <source>
        <dbReference type="SAM" id="MobiDB-lite"/>
    </source>
</evidence>
<dbReference type="EMBL" id="JBEWLZ010000001">
    <property type="protein sequence ID" value="MET1488567.1"/>
    <property type="molecule type" value="Genomic_DNA"/>
</dbReference>
<name>A0ABV2CM35_9RHOO</name>
<dbReference type="CDD" id="cd17242">
    <property type="entry name" value="MobM_relaxase"/>
    <property type="match status" value="1"/>
</dbReference>
<evidence type="ECO:0000313" key="4">
    <source>
        <dbReference type="Proteomes" id="UP001548590"/>
    </source>
</evidence>
<dbReference type="Proteomes" id="UP001548590">
    <property type="component" value="Unassembled WGS sequence"/>
</dbReference>
<dbReference type="Pfam" id="PF01076">
    <property type="entry name" value="Mob_Pre"/>
    <property type="match status" value="1"/>
</dbReference>
<keyword evidence="4" id="KW-1185">Reference proteome</keyword>
<dbReference type="NCBIfam" id="NF041497">
    <property type="entry name" value="MobV"/>
    <property type="match status" value="1"/>
</dbReference>
<organism evidence="3 4">
    <name type="scientific">Uliginosibacterium paludis</name>
    <dbReference type="NCBI Taxonomy" id="1615952"/>
    <lineage>
        <taxon>Bacteria</taxon>
        <taxon>Pseudomonadati</taxon>
        <taxon>Pseudomonadota</taxon>
        <taxon>Betaproteobacteria</taxon>
        <taxon>Rhodocyclales</taxon>
        <taxon>Zoogloeaceae</taxon>
        <taxon>Uliginosibacterium</taxon>
    </lineage>
</organism>
<comment type="caution">
    <text evidence="3">The sequence shown here is derived from an EMBL/GenBank/DDBJ whole genome shotgun (WGS) entry which is preliminary data.</text>
</comment>
<reference evidence="3 4" key="1">
    <citation type="submission" date="2024-07" db="EMBL/GenBank/DDBJ databases">
        <title>Uliginosibacterium paludis KCTC:42655.</title>
        <authorList>
            <person name="Kim M.K."/>
        </authorList>
    </citation>
    <scope>NUCLEOTIDE SEQUENCE [LARGE SCALE GENOMIC DNA]</scope>
    <source>
        <strain evidence="3 4">KCTC 42655</strain>
    </source>
</reference>
<feature type="region of interest" description="Disordered" evidence="2">
    <location>
        <begin position="20"/>
        <end position="42"/>
    </location>
</feature>
<keyword evidence="1" id="KW-0175">Coiled coil</keyword>
<gene>
    <name evidence="3" type="primary">mobV</name>
    <name evidence="3" type="ORF">ABVT11_01910</name>
</gene>
<dbReference type="RefSeq" id="WP_345926796.1">
    <property type="nucleotide sequence ID" value="NZ_JBDIVF010000003.1"/>
</dbReference>
<feature type="compositionally biased region" description="Polar residues" evidence="2">
    <location>
        <begin position="392"/>
        <end position="402"/>
    </location>
</feature>
<feature type="coiled-coil region" evidence="1">
    <location>
        <begin position="301"/>
        <end position="335"/>
    </location>
</feature>
<dbReference type="Gene3D" id="3.30.930.30">
    <property type="match status" value="1"/>
</dbReference>
<evidence type="ECO:0000313" key="3">
    <source>
        <dbReference type="EMBL" id="MET1488567.1"/>
    </source>
</evidence>
<feature type="region of interest" description="Disordered" evidence="2">
    <location>
        <begin position="376"/>
        <end position="402"/>
    </location>
</feature>
<accession>A0ABV2CM35</accession>